<evidence type="ECO:0000256" key="1">
    <source>
        <dbReference type="ARBA" id="ARBA00010467"/>
    </source>
</evidence>
<feature type="compositionally biased region" description="Polar residues" evidence="9">
    <location>
        <begin position="297"/>
        <end position="325"/>
    </location>
</feature>
<evidence type="ECO:0000256" key="2">
    <source>
        <dbReference type="ARBA" id="ARBA00022454"/>
    </source>
</evidence>
<dbReference type="Pfam" id="PF08914">
    <property type="entry name" value="Myb_Rap1"/>
    <property type="match status" value="2"/>
</dbReference>
<keyword evidence="4" id="KW-0805">Transcription regulation</keyword>
<feature type="compositionally biased region" description="Polar residues" evidence="9">
    <location>
        <begin position="188"/>
        <end position="198"/>
    </location>
</feature>
<feature type="compositionally biased region" description="Acidic residues" evidence="9">
    <location>
        <begin position="454"/>
        <end position="473"/>
    </location>
</feature>
<keyword evidence="5" id="KW-0010">Activator</keyword>
<keyword evidence="12" id="KW-1185">Reference proteome</keyword>
<dbReference type="GO" id="GO:0031848">
    <property type="term" value="P:protection from non-homologous end joining at telomere"/>
    <property type="evidence" value="ECO:0007669"/>
    <property type="project" value="TreeGrafter"/>
</dbReference>
<dbReference type="SUPFAM" id="SSF52113">
    <property type="entry name" value="BRCT domain"/>
    <property type="match status" value="1"/>
</dbReference>
<dbReference type="Pfam" id="PF16589">
    <property type="entry name" value="BRCT_2"/>
    <property type="match status" value="1"/>
</dbReference>
<keyword evidence="2 8" id="KW-0158">Chromosome</keyword>
<dbReference type="CDD" id="cd16100">
    <property type="entry name" value="ARID"/>
    <property type="match status" value="1"/>
</dbReference>
<dbReference type="Gene3D" id="1.10.10.2170">
    <property type="match status" value="1"/>
</dbReference>
<comment type="subunit">
    <text evidence="8">Homodimer.</text>
</comment>
<evidence type="ECO:0000259" key="10">
    <source>
        <dbReference type="PROSITE" id="PS50172"/>
    </source>
</evidence>
<feature type="compositionally biased region" description="Low complexity" evidence="9">
    <location>
        <begin position="655"/>
        <end position="672"/>
    </location>
</feature>
<dbReference type="PANTHER" id="PTHR16466">
    <property type="entry name" value="TELOMERE REPEAT-BINDING FACTOR 2-INTERACTING PROTEIN 1"/>
    <property type="match status" value="1"/>
</dbReference>
<evidence type="ECO:0000313" key="12">
    <source>
        <dbReference type="Proteomes" id="UP000233524"/>
    </source>
</evidence>
<dbReference type="EMBL" id="NLAX01000002">
    <property type="protein sequence ID" value="PKS12887.1"/>
    <property type="molecule type" value="Genomic_DNA"/>
</dbReference>
<sequence length="843" mass="95524">MADSNSGIFHGIKFWLAQRIPSRPHFKSLVEENGGTVVALDKRADILIADHARQDVPPNSFSWRFIDESVKEGRLLEREDYRIGRARNEPRRVASREPTKGHRNAFSAADDLILAAWVSKHENLSGNVIYTQLERLYPHHSWQSWRNRWVKRLSSLPADVLERMVTEAQALREESPTSTPATPRPHQRTQSVQEPSNLPATQPTPSRQPSQRTPRRREPPREREASPPFTSTDDDILERHVRSMVEKGKMWNGKSIYEELAKQHPHHSATSWQNRFAGRWRDNQVDMKDWNSRSKRLSSQNESPQSTRATSAVQKAPQTQTNTRTRPIPAPSDAAPEEEPKKLRFYQDLNVYLELKNDWGEPPTIRRWHEIRDVSFELWDLYQAVMRQGCDINEVDWELVAEDMKLDWVAAPETAEILEGCWDKYLSRFYDLTSGFTFDTQEADEIEAAALEDEAMDTEQDADEAEKDAEEEVEKGPRVETEVAVAAEVAESRDEDSEDDGFETPNNRQAHRRPHTLPAARQASSLLPSSPPARGSERRARFGQSSPTLTDRLPQLVSTLKRKRISRHSEIPSTPDSQLKPKPAAGHDDVTPTRKRRRVPPAETDTLVEEQKPEVEEEEAEAEHATPMRRKTLQLASTAPHSSSHRSVDSDRITKTIIRTRPTTTAITTETRPASSSSPPQNTTLRAASRQQPRARTIPEQEPSPPPAATDNPPAEEQKEAEAEEEEEEEDNSEEVFATIERFEAQGYPRDIVVEGLFRTSMDPHRAPLVMKSLKRGGGVPEGQTGIWTSRDDKRLKALDAASAAGRGAEKIREALLKKHGLALVDARRRFLADAEAVGFSFD</sequence>
<gene>
    <name evidence="11" type="ORF">jhhlp_000227</name>
</gene>
<evidence type="ECO:0000256" key="9">
    <source>
        <dbReference type="SAM" id="MobiDB-lite"/>
    </source>
</evidence>
<evidence type="ECO:0000256" key="5">
    <source>
        <dbReference type="ARBA" id="ARBA00023159"/>
    </source>
</evidence>
<dbReference type="OrthoDB" id="435460at2759"/>
<feature type="compositionally biased region" description="Acidic residues" evidence="9">
    <location>
        <begin position="722"/>
        <end position="734"/>
    </location>
</feature>
<dbReference type="Gene3D" id="1.10.150.60">
    <property type="entry name" value="ARID DNA-binding domain"/>
    <property type="match status" value="1"/>
</dbReference>
<dbReference type="STRING" id="41688.A0A2N3NKC0"/>
<organism evidence="11 12">
    <name type="scientific">Lomentospora prolificans</name>
    <dbReference type="NCBI Taxonomy" id="41688"/>
    <lineage>
        <taxon>Eukaryota</taxon>
        <taxon>Fungi</taxon>
        <taxon>Dikarya</taxon>
        <taxon>Ascomycota</taxon>
        <taxon>Pezizomycotina</taxon>
        <taxon>Sordariomycetes</taxon>
        <taxon>Hypocreomycetidae</taxon>
        <taxon>Microascales</taxon>
        <taxon>Microascaceae</taxon>
        <taxon>Lomentospora</taxon>
    </lineage>
</organism>
<evidence type="ECO:0000256" key="8">
    <source>
        <dbReference type="RuleBase" id="RU367107"/>
    </source>
</evidence>
<feature type="compositionally biased region" description="Low complexity" evidence="9">
    <location>
        <begin position="517"/>
        <end position="534"/>
    </location>
</feature>
<dbReference type="GO" id="GO:0010833">
    <property type="term" value="P:telomere maintenance via telomere lengthening"/>
    <property type="evidence" value="ECO:0007669"/>
    <property type="project" value="UniProtKB-UniRule"/>
</dbReference>
<keyword evidence="7 8" id="KW-0539">Nucleus</keyword>
<dbReference type="InterPro" id="IPR001606">
    <property type="entry name" value="ARID_dom"/>
</dbReference>
<dbReference type="InterPro" id="IPR001357">
    <property type="entry name" value="BRCT_dom"/>
</dbReference>
<protein>
    <recommendedName>
        <fullName evidence="8">DNA-binding protein RAP1</fullName>
    </recommendedName>
</protein>
<proteinExistence type="inferred from homology"/>
<dbReference type="AlphaFoldDB" id="A0A2N3NKC0"/>
<keyword evidence="6" id="KW-0804">Transcription</keyword>
<dbReference type="GO" id="GO:0070187">
    <property type="term" value="C:shelterin complex"/>
    <property type="evidence" value="ECO:0007669"/>
    <property type="project" value="TreeGrafter"/>
</dbReference>
<dbReference type="InterPro" id="IPR039595">
    <property type="entry name" value="TE2IP/Rap1"/>
</dbReference>
<feature type="compositionally biased region" description="Polar residues" evidence="9">
    <location>
        <begin position="673"/>
        <end position="694"/>
    </location>
</feature>
<evidence type="ECO:0000256" key="3">
    <source>
        <dbReference type="ARBA" id="ARBA00022895"/>
    </source>
</evidence>
<comment type="function">
    <text evidence="8">Involved in the regulation of telomere length, clustering and has a specific role in telomere position effect (TPE).</text>
</comment>
<dbReference type="InterPro" id="IPR038104">
    <property type="entry name" value="Rap1_C_sf"/>
</dbReference>
<dbReference type="InterPro" id="IPR009057">
    <property type="entry name" value="Homeodomain-like_sf"/>
</dbReference>
<comment type="subcellular location">
    <subcellularLocation>
        <location evidence="8">Nucleus</location>
    </subcellularLocation>
    <subcellularLocation>
        <location evidence="8">Chromosome</location>
        <location evidence="8">Telomere</location>
    </subcellularLocation>
</comment>
<dbReference type="InParanoid" id="A0A2N3NKC0"/>
<evidence type="ECO:0000256" key="6">
    <source>
        <dbReference type="ARBA" id="ARBA00023163"/>
    </source>
</evidence>
<feature type="region of interest" description="Disordered" evidence="9">
    <location>
        <begin position="291"/>
        <end position="339"/>
    </location>
</feature>
<feature type="region of interest" description="Disordered" evidence="9">
    <location>
        <begin position="169"/>
        <end position="238"/>
    </location>
</feature>
<feature type="compositionally biased region" description="Basic and acidic residues" evidence="9">
    <location>
        <begin position="216"/>
        <end position="225"/>
    </location>
</feature>
<dbReference type="PROSITE" id="PS50172">
    <property type="entry name" value="BRCT"/>
    <property type="match status" value="1"/>
</dbReference>
<feature type="region of interest" description="Disordered" evidence="9">
    <location>
        <begin position="454"/>
        <end position="734"/>
    </location>
</feature>
<dbReference type="Pfam" id="PF01388">
    <property type="entry name" value="ARID"/>
    <property type="match status" value="1"/>
</dbReference>
<feature type="compositionally biased region" description="Acidic residues" evidence="9">
    <location>
        <begin position="493"/>
        <end position="502"/>
    </location>
</feature>
<name>A0A2N3NKC0_9PEZI</name>
<dbReference type="PANTHER" id="PTHR16466:SF6">
    <property type="entry name" value="TELOMERIC REPEAT-BINDING FACTOR 2-INTERACTING PROTEIN 1"/>
    <property type="match status" value="1"/>
</dbReference>
<accession>A0A2N3NKC0</accession>
<feature type="domain" description="BRCT" evidence="10">
    <location>
        <begin position="4"/>
        <end position="83"/>
    </location>
</feature>
<comment type="caution">
    <text evidence="11">The sequence shown here is derived from an EMBL/GenBank/DDBJ whole genome shotgun (WGS) entry which is preliminary data.</text>
</comment>
<dbReference type="InterPro" id="IPR015010">
    <property type="entry name" value="TERF2IP_Myb"/>
</dbReference>
<dbReference type="InterPro" id="IPR036431">
    <property type="entry name" value="ARID_dom_sf"/>
</dbReference>
<evidence type="ECO:0000256" key="4">
    <source>
        <dbReference type="ARBA" id="ARBA00023015"/>
    </source>
</evidence>
<feature type="compositionally biased region" description="Low complexity" evidence="9">
    <location>
        <begin position="199"/>
        <end position="212"/>
    </location>
</feature>
<dbReference type="InterPro" id="IPR021661">
    <property type="entry name" value="Rap1_C"/>
</dbReference>
<dbReference type="VEuPathDB" id="FungiDB:jhhlp_000227"/>
<dbReference type="Gene3D" id="1.10.10.60">
    <property type="entry name" value="Homeodomain-like"/>
    <property type="match status" value="2"/>
</dbReference>
<evidence type="ECO:0000256" key="7">
    <source>
        <dbReference type="ARBA" id="ARBA00023242"/>
    </source>
</evidence>
<keyword evidence="3 8" id="KW-0779">Telomere</keyword>
<dbReference type="CDD" id="cd11655">
    <property type="entry name" value="rap1_myb-like"/>
    <property type="match status" value="2"/>
</dbReference>
<dbReference type="Proteomes" id="UP000233524">
    <property type="component" value="Unassembled WGS sequence"/>
</dbReference>
<comment type="similarity">
    <text evidence="1 8">Belongs to the RAP1 family.</text>
</comment>
<dbReference type="GO" id="GO:0042162">
    <property type="term" value="F:telomeric DNA binding"/>
    <property type="evidence" value="ECO:0007669"/>
    <property type="project" value="TreeGrafter"/>
</dbReference>
<evidence type="ECO:0000313" key="11">
    <source>
        <dbReference type="EMBL" id="PKS12887.1"/>
    </source>
</evidence>
<dbReference type="InterPro" id="IPR036420">
    <property type="entry name" value="BRCT_dom_sf"/>
</dbReference>
<dbReference type="SUPFAM" id="SSF46689">
    <property type="entry name" value="Homeodomain-like"/>
    <property type="match status" value="2"/>
</dbReference>
<dbReference type="Pfam" id="PF11626">
    <property type="entry name" value="Rap1_C"/>
    <property type="match status" value="1"/>
</dbReference>
<reference evidence="11 12" key="1">
    <citation type="journal article" date="2017" name="G3 (Bethesda)">
        <title>First Draft Genome Sequence of the Pathogenic Fungus Lomentospora prolificans (Formerly Scedosporium prolificans).</title>
        <authorList>
            <person name="Luo R."/>
            <person name="Zimin A."/>
            <person name="Workman R."/>
            <person name="Fan Y."/>
            <person name="Pertea G."/>
            <person name="Grossman N."/>
            <person name="Wear M.P."/>
            <person name="Jia B."/>
            <person name="Miller H."/>
            <person name="Casadevall A."/>
            <person name="Timp W."/>
            <person name="Zhang S.X."/>
            <person name="Salzberg S.L."/>
        </authorList>
    </citation>
    <scope>NUCLEOTIDE SEQUENCE [LARGE SCALE GENOMIC DNA]</scope>
    <source>
        <strain evidence="11 12">JHH-5317</strain>
    </source>
</reference>